<dbReference type="PANTHER" id="PTHR33327">
    <property type="entry name" value="ENDONUCLEASE"/>
    <property type="match status" value="1"/>
</dbReference>
<sequence>MGNHYVIENYSLPEMKQPYREITSQKIRYDYVVASLLPEVAVEVRDLVLKAPDSDQYDKLKEALIERTAASEQRRLQQLFTGEELGDSKPSQLLRRMEQLLGQAAEAAPAFLKELFLQRLPSGVRMVLASAKVLAELALLADKVMEVSSPTSPPPINSMTENSTFATEGTLFSSGKCPSEPLVATSAAGHYSSRLFYISDMNIVPHFLIDTGAKVSVLPLASHTKRYRLKRTLQAANGAAIASYGTQLLTLNLGLRRTFIWVFLVADVTTPIIGADFLRHFDLLVNMRRHELIDKVTCMEAKGKPSQTSLCLTLLPPTDHNDFQSLLKGFQQYCSPISITTLNTGHPPYINNWPTCLFNT</sequence>
<dbReference type="Pfam" id="PF23055">
    <property type="entry name" value="DUF7041"/>
    <property type="match status" value="1"/>
</dbReference>
<dbReference type="OrthoDB" id="8018451at2759"/>
<dbReference type="Gene3D" id="2.40.70.10">
    <property type="entry name" value="Acid Proteases"/>
    <property type="match status" value="1"/>
</dbReference>
<evidence type="ECO:0000259" key="2">
    <source>
        <dbReference type="PROSITE" id="PS50175"/>
    </source>
</evidence>
<dbReference type="InterPro" id="IPR001995">
    <property type="entry name" value="Peptidase_A2_cat"/>
</dbReference>
<evidence type="ECO:0000256" key="1">
    <source>
        <dbReference type="ARBA" id="ARBA00022801"/>
    </source>
</evidence>
<dbReference type="InterPro" id="IPR021109">
    <property type="entry name" value="Peptidase_aspartic_dom_sf"/>
</dbReference>
<keyword evidence="1" id="KW-0378">Hydrolase</keyword>
<dbReference type="EnsemblMetazoa" id="Aqu2.1.27759_001">
    <property type="protein sequence ID" value="Aqu2.1.27759_001"/>
    <property type="gene ID" value="Aqu2.1.27759"/>
</dbReference>
<name>A0A1X7UIG8_AMPQE</name>
<dbReference type="FunFam" id="2.40.70.10:FF:000130">
    <property type="entry name" value="Retrovirus-related Pol polyprotein from transposon opus-like Protein"/>
    <property type="match status" value="1"/>
</dbReference>
<dbReference type="eggNOG" id="ENOG502S2PR">
    <property type="taxonomic scope" value="Eukaryota"/>
</dbReference>
<organism evidence="3">
    <name type="scientific">Amphimedon queenslandica</name>
    <name type="common">Sponge</name>
    <dbReference type="NCBI Taxonomy" id="400682"/>
    <lineage>
        <taxon>Eukaryota</taxon>
        <taxon>Metazoa</taxon>
        <taxon>Porifera</taxon>
        <taxon>Demospongiae</taxon>
        <taxon>Heteroscleromorpha</taxon>
        <taxon>Haplosclerida</taxon>
        <taxon>Niphatidae</taxon>
        <taxon>Amphimedon</taxon>
    </lineage>
</organism>
<dbReference type="InParanoid" id="A0A1X7UIG8"/>
<dbReference type="GO" id="GO:0004190">
    <property type="term" value="F:aspartic-type endopeptidase activity"/>
    <property type="evidence" value="ECO:0007669"/>
    <property type="project" value="InterPro"/>
</dbReference>
<dbReference type="OMA" id="EVDKLHM"/>
<feature type="domain" description="Peptidase A2" evidence="2">
    <location>
        <begin position="205"/>
        <end position="277"/>
    </location>
</feature>
<dbReference type="PROSITE" id="PS50175">
    <property type="entry name" value="ASP_PROT_RETROV"/>
    <property type="match status" value="1"/>
</dbReference>
<protein>
    <recommendedName>
        <fullName evidence="2">Peptidase A2 domain-containing protein</fullName>
    </recommendedName>
</protein>
<evidence type="ECO:0000313" key="3">
    <source>
        <dbReference type="EnsemblMetazoa" id="Aqu2.1.27759_001"/>
    </source>
</evidence>
<proteinExistence type="predicted"/>
<accession>A0A1X7UIG8</accession>
<dbReference type="AlphaFoldDB" id="A0A1X7UIG8"/>
<dbReference type="InterPro" id="IPR055469">
    <property type="entry name" value="DUF7041"/>
</dbReference>
<dbReference type="GO" id="GO:0006508">
    <property type="term" value="P:proteolysis"/>
    <property type="evidence" value="ECO:0007669"/>
    <property type="project" value="InterPro"/>
</dbReference>
<dbReference type="PANTHER" id="PTHR33327:SF3">
    <property type="entry name" value="RNA-DIRECTED DNA POLYMERASE"/>
    <property type="match status" value="1"/>
</dbReference>
<dbReference type="SUPFAM" id="SSF50630">
    <property type="entry name" value="Acid proteases"/>
    <property type="match status" value="1"/>
</dbReference>
<reference evidence="3" key="1">
    <citation type="submission" date="2017-05" db="UniProtKB">
        <authorList>
            <consortium name="EnsemblMetazoa"/>
        </authorList>
    </citation>
    <scope>IDENTIFICATION</scope>
</reference>